<sequence>MKIIVALSLAALAALAANAYATLPPLSPEAQAKAAEAKAKAAWSASVAAYQLCQSQDKVAAEYFAEAKMAGKPLGQPVATPECKDPGPFVYAPAPVQAREGSGAHSPAETASQPPSSPQPDAEGKPAK</sequence>
<dbReference type="EMBL" id="NEVT01000009">
    <property type="protein sequence ID" value="OZI69495.1"/>
    <property type="molecule type" value="Genomic_DNA"/>
</dbReference>
<evidence type="ECO:0000313" key="3">
    <source>
        <dbReference type="EMBL" id="OZI69495.1"/>
    </source>
</evidence>
<accession>A0A261V6F1</accession>
<evidence type="ECO:0000313" key="4">
    <source>
        <dbReference type="Proteomes" id="UP000215633"/>
    </source>
</evidence>
<dbReference type="Proteomes" id="UP000215633">
    <property type="component" value="Unassembled WGS sequence"/>
</dbReference>
<evidence type="ECO:0000256" key="1">
    <source>
        <dbReference type="SAM" id="MobiDB-lite"/>
    </source>
</evidence>
<keyword evidence="2" id="KW-0732">Signal</keyword>
<feature type="region of interest" description="Disordered" evidence="1">
    <location>
        <begin position="74"/>
        <end position="128"/>
    </location>
</feature>
<dbReference type="AlphaFoldDB" id="A0A261V6F1"/>
<organism evidence="3 4">
    <name type="scientific">Bordetella genomosp. 2</name>
    <dbReference type="NCBI Taxonomy" id="1983456"/>
    <lineage>
        <taxon>Bacteria</taxon>
        <taxon>Pseudomonadati</taxon>
        <taxon>Pseudomonadota</taxon>
        <taxon>Betaproteobacteria</taxon>
        <taxon>Burkholderiales</taxon>
        <taxon>Alcaligenaceae</taxon>
        <taxon>Bordetella</taxon>
    </lineage>
</organism>
<feature type="chain" id="PRO_5012921445" evidence="2">
    <location>
        <begin position="22"/>
        <end position="128"/>
    </location>
</feature>
<protein>
    <submittedName>
        <fullName evidence="3">Uncharacterized protein</fullName>
    </submittedName>
</protein>
<gene>
    <name evidence="3" type="ORF">CAL24_21935</name>
</gene>
<name>A0A261V6F1_9BORD</name>
<proteinExistence type="predicted"/>
<reference evidence="4" key="1">
    <citation type="submission" date="2017-05" db="EMBL/GenBank/DDBJ databases">
        <title>Complete and WGS of Bordetella genogroups.</title>
        <authorList>
            <person name="Spilker T."/>
            <person name="Lipuma J."/>
        </authorList>
    </citation>
    <scope>NUCLEOTIDE SEQUENCE [LARGE SCALE GENOMIC DNA]</scope>
    <source>
        <strain evidence="4">AU8256</strain>
    </source>
</reference>
<keyword evidence="4" id="KW-1185">Reference proteome</keyword>
<feature type="signal peptide" evidence="2">
    <location>
        <begin position="1"/>
        <end position="21"/>
    </location>
</feature>
<dbReference type="RefSeq" id="WP_094807930.1">
    <property type="nucleotide sequence ID" value="NZ_NEVT01000009.1"/>
</dbReference>
<evidence type="ECO:0000256" key="2">
    <source>
        <dbReference type="SAM" id="SignalP"/>
    </source>
</evidence>
<comment type="caution">
    <text evidence="3">The sequence shown here is derived from an EMBL/GenBank/DDBJ whole genome shotgun (WGS) entry which is preliminary data.</text>
</comment>